<evidence type="ECO:0000259" key="6">
    <source>
        <dbReference type="PROSITE" id="PS51898"/>
    </source>
</evidence>
<dbReference type="InterPro" id="IPR011010">
    <property type="entry name" value="DNA_brk_join_enz"/>
</dbReference>
<dbReference type="RefSeq" id="WP_123877989.1">
    <property type="nucleotide sequence ID" value="NZ_RPFZ01000001.1"/>
</dbReference>
<dbReference type="InterPro" id="IPR010998">
    <property type="entry name" value="Integrase_recombinase_N"/>
</dbReference>
<name>A0A3N5CT07_9SPHN</name>
<evidence type="ECO:0000256" key="2">
    <source>
        <dbReference type="ARBA" id="ARBA00022908"/>
    </source>
</evidence>
<comment type="similarity">
    <text evidence="1">Belongs to the 'phage' integrase family.</text>
</comment>
<keyword evidence="4" id="KW-0233">DNA recombination</keyword>
<dbReference type="PROSITE" id="PS51898">
    <property type="entry name" value="TYR_RECOMBINASE"/>
    <property type="match status" value="1"/>
</dbReference>
<evidence type="ECO:0008006" key="10">
    <source>
        <dbReference type="Google" id="ProtNLM"/>
    </source>
</evidence>
<evidence type="ECO:0000256" key="3">
    <source>
        <dbReference type="ARBA" id="ARBA00023125"/>
    </source>
</evidence>
<dbReference type="InterPro" id="IPR050090">
    <property type="entry name" value="Tyrosine_recombinase_XerCD"/>
</dbReference>
<proteinExistence type="inferred from homology"/>
<sequence length="337" mass="37962">MAKPPRLKYVKHVRAKGKLYAYFNTGERKDGKVIYAPLPRPSSPEFFVAYGRMKAKREKRAGYSLAAACQAYEESTDFVGKADSTKKLYRYALRTIEDALGRFPINDLRRDDIQRVLDHGLPSASAHNIFLAVLGLVYRHARRQGKTELNPVRDFDKIKGGSHEPWPAPVLEAALVSEHDRTRLAAHLLYFTGQRIGDVCKMQWSDVRGDEIFVTQQKTGKKLWIPMLAELRAELDRTPKRGMTILTREGGHPMTDQVIRKELKAHGAAMGVEVVPHGLRKNAVISLLEAGCSVAETAAITGQTYRIVEQYAAQIDQRRMGRAAIVKLETKRKRENG</sequence>
<keyword evidence="2" id="KW-0229">DNA integration</keyword>
<comment type="caution">
    <text evidence="8">The sequence shown here is derived from an EMBL/GenBank/DDBJ whole genome shotgun (WGS) entry which is preliminary data.</text>
</comment>
<dbReference type="GO" id="GO:0003677">
    <property type="term" value="F:DNA binding"/>
    <property type="evidence" value="ECO:0007669"/>
    <property type="project" value="UniProtKB-UniRule"/>
</dbReference>
<dbReference type="GO" id="GO:0006310">
    <property type="term" value="P:DNA recombination"/>
    <property type="evidence" value="ECO:0007669"/>
    <property type="project" value="UniProtKB-KW"/>
</dbReference>
<protein>
    <recommendedName>
        <fullName evidence="10">Integrase</fullName>
    </recommendedName>
</protein>
<dbReference type="OrthoDB" id="7510934at2"/>
<organism evidence="8 9">
    <name type="scientific">Aurantiacibacter spongiae</name>
    <dbReference type="NCBI Taxonomy" id="2488860"/>
    <lineage>
        <taxon>Bacteria</taxon>
        <taxon>Pseudomonadati</taxon>
        <taxon>Pseudomonadota</taxon>
        <taxon>Alphaproteobacteria</taxon>
        <taxon>Sphingomonadales</taxon>
        <taxon>Erythrobacteraceae</taxon>
        <taxon>Aurantiacibacter</taxon>
    </lineage>
</organism>
<feature type="domain" description="Core-binding (CB)" evidence="7">
    <location>
        <begin position="63"/>
        <end position="142"/>
    </location>
</feature>
<evidence type="ECO:0000256" key="1">
    <source>
        <dbReference type="ARBA" id="ARBA00008857"/>
    </source>
</evidence>
<dbReference type="PROSITE" id="PS51900">
    <property type="entry name" value="CB"/>
    <property type="match status" value="1"/>
</dbReference>
<dbReference type="GO" id="GO:0015074">
    <property type="term" value="P:DNA integration"/>
    <property type="evidence" value="ECO:0007669"/>
    <property type="project" value="UniProtKB-KW"/>
</dbReference>
<feature type="domain" description="Tyr recombinase" evidence="6">
    <location>
        <begin position="163"/>
        <end position="325"/>
    </location>
</feature>
<keyword evidence="3 5" id="KW-0238">DNA-binding</keyword>
<accession>A0A3N5CT07</accession>
<dbReference type="Pfam" id="PF00589">
    <property type="entry name" value="Phage_integrase"/>
    <property type="match status" value="1"/>
</dbReference>
<dbReference type="SUPFAM" id="SSF56349">
    <property type="entry name" value="DNA breaking-rejoining enzymes"/>
    <property type="match status" value="1"/>
</dbReference>
<evidence type="ECO:0000259" key="7">
    <source>
        <dbReference type="PROSITE" id="PS51900"/>
    </source>
</evidence>
<keyword evidence="9" id="KW-1185">Reference proteome</keyword>
<dbReference type="AlphaFoldDB" id="A0A3N5CT07"/>
<evidence type="ECO:0000313" key="8">
    <source>
        <dbReference type="EMBL" id="RPF70480.1"/>
    </source>
</evidence>
<gene>
    <name evidence="8" type="ORF">EG799_01675</name>
</gene>
<reference evidence="8 9" key="1">
    <citation type="submission" date="2018-11" db="EMBL/GenBank/DDBJ databases">
        <title>Erythrobacter spongiae sp. nov., isolated from a marine sponge.</title>
        <authorList>
            <person name="Zhuang L."/>
            <person name="Luo L."/>
        </authorList>
    </citation>
    <scope>NUCLEOTIDE SEQUENCE [LARGE SCALE GENOMIC DNA]</scope>
    <source>
        <strain evidence="8 9">HN-E23</strain>
    </source>
</reference>
<dbReference type="Gene3D" id="1.10.150.130">
    <property type="match status" value="1"/>
</dbReference>
<dbReference type="EMBL" id="RPFZ01000001">
    <property type="protein sequence ID" value="RPF70480.1"/>
    <property type="molecule type" value="Genomic_DNA"/>
</dbReference>
<evidence type="ECO:0000256" key="5">
    <source>
        <dbReference type="PROSITE-ProRule" id="PRU01248"/>
    </source>
</evidence>
<dbReference type="InterPro" id="IPR013762">
    <property type="entry name" value="Integrase-like_cat_sf"/>
</dbReference>
<dbReference type="PANTHER" id="PTHR30349">
    <property type="entry name" value="PHAGE INTEGRASE-RELATED"/>
    <property type="match status" value="1"/>
</dbReference>
<evidence type="ECO:0000313" key="9">
    <source>
        <dbReference type="Proteomes" id="UP000275232"/>
    </source>
</evidence>
<evidence type="ECO:0000256" key="4">
    <source>
        <dbReference type="ARBA" id="ARBA00023172"/>
    </source>
</evidence>
<dbReference type="PANTHER" id="PTHR30349:SF64">
    <property type="entry name" value="PROPHAGE INTEGRASE INTD-RELATED"/>
    <property type="match status" value="1"/>
</dbReference>
<dbReference type="InterPro" id="IPR044068">
    <property type="entry name" value="CB"/>
</dbReference>
<dbReference type="Gene3D" id="1.10.443.10">
    <property type="entry name" value="Intergrase catalytic core"/>
    <property type="match status" value="1"/>
</dbReference>
<dbReference type="Proteomes" id="UP000275232">
    <property type="component" value="Unassembled WGS sequence"/>
</dbReference>
<dbReference type="InterPro" id="IPR002104">
    <property type="entry name" value="Integrase_catalytic"/>
</dbReference>